<evidence type="ECO:0000313" key="2">
    <source>
        <dbReference type="Proteomes" id="UP001055439"/>
    </source>
</evidence>
<dbReference type="AlphaFoldDB" id="A0A9E7FFD8"/>
<dbReference type="EMBL" id="CP097506">
    <property type="protein sequence ID" value="URD95239.1"/>
    <property type="molecule type" value="Genomic_DNA"/>
</dbReference>
<gene>
    <name evidence="1" type="ORF">MUK42_31794</name>
</gene>
<protein>
    <submittedName>
        <fullName evidence="1">DNA polymerase kappa</fullName>
    </submittedName>
</protein>
<dbReference type="PANTHER" id="PTHR36897:SF2">
    <property type="entry name" value="OS10G0350800 PROTEIN"/>
    <property type="match status" value="1"/>
</dbReference>
<keyword evidence="2" id="KW-1185">Reference proteome</keyword>
<dbReference type="PANTHER" id="PTHR36897">
    <property type="entry name" value="OS10G0351100-LIKE PROTEIN"/>
    <property type="match status" value="1"/>
</dbReference>
<name>A0A9E7FFD8_9LILI</name>
<proteinExistence type="predicted"/>
<accession>A0A9E7FFD8</accession>
<dbReference type="OrthoDB" id="445361at2759"/>
<reference evidence="1" key="1">
    <citation type="submission" date="2022-05" db="EMBL/GenBank/DDBJ databases">
        <title>The Musa troglodytarum L. genome provides insights into the mechanism of non-climacteric behaviour and enrichment of carotenoids.</title>
        <authorList>
            <person name="Wang J."/>
        </authorList>
    </citation>
    <scope>NUCLEOTIDE SEQUENCE</scope>
    <source>
        <tissue evidence="1">Leaf</tissue>
    </source>
</reference>
<dbReference type="Proteomes" id="UP001055439">
    <property type="component" value="Chromosome 4"/>
</dbReference>
<evidence type="ECO:0000313" key="1">
    <source>
        <dbReference type="EMBL" id="URD95239.1"/>
    </source>
</evidence>
<organism evidence="1 2">
    <name type="scientific">Musa troglodytarum</name>
    <name type="common">fe'i banana</name>
    <dbReference type="NCBI Taxonomy" id="320322"/>
    <lineage>
        <taxon>Eukaryota</taxon>
        <taxon>Viridiplantae</taxon>
        <taxon>Streptophyta</taxon>
        <taxon>Embryophyta</taxon>
        <taxon>Tracheophyta</taxon>
        <taxon>Spermatophyta</taxon>
        <taxon>Magnoliopsida</taxon>
        <taxon>Liliopsida</taxon>
        <taxon>Zingiberales</taxon>
        <taxon>Musaceae</taxon>
        <taxon>Musa</taxon>
    </lineage>
</organism>
<sequence>MKRPAFHPQGEQLQRMEDIVIEETTRGPQQSLIRDASSLATGHFGLAAPMASPSSFVRTQVSPVTPLLPDATQRSASMPTMSEIMDASRTQGLRLRLHSLGPFFRVRAEGEGGAELGRAEGVVRPWVGGKVLHLDSMRLSRDTLRMDRSIFGFGLFIGAAAVRHGFDRGCRRAELLAINDSPLFHSKGLELNSDWNLKLVARHKAATGSGEQFQTQCSRLAQLLHPIAPEASRCSETISFTPSQHQA</sequence>